<feature type="repeat" description="WD" evidence="11">
    <location>
        <begin position="25"/>
        <end position="57"/>
    </location>
</feature>
<evidence type="ECO:0000256" key="7">
    <source>
        <dbReference type="ARBA" id="ARBA00022927"/>
    </source>
</evidence>
<dbReference type="SUPFAM" id="SSF50978">
    <property type="entry name" value="WD40 repeat-like"/>
    <property type="match status" value="1"/>
</dbReference>
<keyword evidence="9" id="KW-0906">Nuclear pore complex</keyword>
<dbReference type="PROSITE" id="PS50294">
    <property type="entry name" value="WD_REPEATS_REGION"/>
    <property type="match status" value="2"/>
</dbReference>
<dbReference type="Proteomes" id="UP001168146">
    <property type="component" value="Unassembled WGS sequence"/>
</dbReference>
<evidence type="ECO:0000256" key="8">
    <source>
        <dbReference type="ARBA" id="ARBA00023010"/>
    </source>
</evidence>
<dbReference type="PANTHER" id="PTHR11024:SF3">
    <property type="entry name" value="NUCLEOPORIN SEH1"/>
    <property type="match status" value="1"/>
</dbReference>
<comment type="similarity">
    <text evidence="2">Belongs to the WD repeat SEC13 family.</text>
</comment>
<dbReference type="InterPro" id="IPR015943">
    <property type="entry name" value="WD40/YVTN_repeat-like_dom_sf"/>
</dbReference>
<keyword evidence="6" id="KW-0509">mRNA transport</keyword>
<sequence length="396" mass="43415">MYTWWLCGLRPEGATMAQTGFHRLSHGHLDLVLATSFNYYGTRMATASSDHRVKVWDRNDTSGHWIVTDVWTAHAAEVTDVKWTGPYTGEHLGTIGEDGLARIWREDVHEPPNSGRRFKKVFEQTTATGVPYMSLDFKTLGAETYLAVITRDGYLAVSEPEDHDELSAWRVLWSDYLCKTPSRTEETGFRLCWHQEKLPAWPAILAGLDRRSLSLAVAVGDVVKVFRTDRNRKFYTAAVLEGAMGLVRDVGWANGSMRGFDVVATASKDGFVRVYEVHTPGAASLPTASDALPAEPSGMPVRTRADRPTRSGIGAGLAGGPRGKRDESAGAPGAVRQEAKLVAELETHGGAPWRVKWSAMGDLLISSGDDGTIRVWKKAVDGKWMEAAEIDATRGS</sequence>
<dbReference type="PANTHER" id="PTHR11024">
    <property type="entry name" value="NUCLEAR PORE COMPLEX PROTEIN SEC13 / SEH1 FAMILY MEMBER"/>
    <property type="match status" value="1"/>
</dbReference>
<dbReference type="GO" id="GO:0035859">
    <property type="term" value="C:Seh1-associated complex"/>
    <property type="evidence" value="ECO:0007669"/>
    <property type="project" value="TreeGrafter"/>
</dbReference>
<keyword evidence="5" id="KW-0677">Repeat</keyword>
<dbReference type="GO" id="GO:0051028">
    <property type="term" value="P:mRNA transport"/>
    <property type="evidence" value="ECO:0007669"/>
    <property type="project" value="UniProtKB-KW"/>
</dbReference>
<dbReference type="EMBL" id="JASUXU010000006">
    <property type="protein sequence ID" value="KAK0325787.1"/>
    <property type="molecule type" value="Genomic_DNA"/>
</dbReference>
<evidence type="ECO:0000256" key="4">
    <source>
        <dbReference type="ARBA" id="ARBA00022574"/>
    </source>
</evidence>
<dbReference type="InterPro" id="IPR037363">
    <property type="entry name" value="Sec13/Seh1_fam"/>
</dbReference>
<evidence type="ECO:0000256" key="1">
    <source>
        <dbReference type="ARBA" id="ARBA00004567"/>
    </source>
</evidence>
<dbReference type="AlphaFoldDB" id="A0AAN6FWU6"/>
<proteinExistence type="inferred from homology"/>
<keyword evidence="3" id="KW-0813">Transport</keyword>
<name>A0AAN6FWU6_9PEZI</name>
<dbReference type="PROSITE" id="PS50082">
    <property type="entry name" value="WD_REPEATS_2"/>
    <property type="match status" value="2"/>
</dbReference>
<evidence type="ECO:0000256" key="12">
    <source>
        <dbReference type="SAM" id="MobiDB-lite"/>
    </source>
</evidence>
<evidence type="ECO:0000256" key="5">
    <source>
        <dbReference type="ARBA" id="ARBA00022737"/>
    </source>
</evidence>
<evidence type="ECO:0000256" key="10">
    <source>
        <dbReference type="ARBA" id="ARBA00023242"/>
    </source>
</evidence>
<evidence type="ECO:0000256" key="2">
    <source>
        <dbReference type="ARBA" id="ARBA00010102"/>
    </source>
</evidence>
<evidence type="ECO:0000313" key="14">
    <source>
        <dbReference type="Proteomes" id="UP001168146"/>
    </source>
</evidence>
<keyword evidence="8" id="KW-0811">Translocation</keyword>
<dbReference type="InterPro" id="IPR036322">
    <property type="entry name" value="WD40_repeat_dom_sf"/>
</dbReference>
<feature type="repeat" description="WD" evidence="11">
    <location>
        <begin position="345"/>
        <end position="377"/>
    </location>
</feature>
<gene>
    <name evidence="13" type="ORF">LTR82_003324</name>
</gene>
<dbReference type="GO" id="GO:0031080">
    <property type="term" value="C:nuclear pore outer ring"/>
    <property type="evidence" value="ECO:0007669"/>
    <property type="project" value="TreeGrafter"/>
</dbReference>
<dbReference type="InterPro" id="IPR001680">
    <property type="entry name" value="WD40_rpt"/>
</dbReference>
<keyword evidence="10" id="KW-0539">Nucleus</keyword>
<feature type="region of interest" description="Disordered" evidence="12">
    <location>
        <begin position="285"/>
        <end position="333"/>
    </location>
</feature>
<protein>
    <submittedName>
        <fullName evidence="13">Uncharacterized protein</fullName>
    </submittedName>
</protein>
<keyword evidence="4 11" id="KW-0853">WD repeat</keyword>
<organism evidence="13 14">
    <name type="scientific">Friedmanniomyces endolithicus</name>
    <dbReference type="NCBI Taxonomy" id="329885"/>
    <lineage>
        <taxon>Eukaryota</taxon>
        <taxon>Fungi</taxon>
        <taxon>Dikarya</taxon>
        <taxon>Ascomycota</taxon>
        <taxon>Pezizomycotina</taxon>
        <taxon>Dothideomycetes</taxon>
        <taxon>Dothideomycetidae</taxon>
        <taxon>Mycosphaerellales</taxon>
        <taxon>Teratosphaeriaceae</taxon>
        <taxon>Friedmanniomyces</taxon>
    </lineage>
</organism>
<evidence type="ECO:0000256" key="11">
    <source>
        <dbReference type="PROSITE-ProRule" id="PRU00221"/>
    </source>
</evidence>
<reference evidence="13" key="1">
    <citation type="submission" date="2021-12" db="EMBL/GenBank/DDBJ databases">
        <title>Black yeast isolated from Biological Soil Crust.</title>
        <authorList>
            <person name="Kurbessoian T."/>
        </authorList>
    </citation>
    <scope>NUCLEOTIDE SEQUENCE</scope>
    <source>
        <strain evidence="13">CCFEE 5208</strain>
    </source>
</reference>
<dbReference type="GO" id="GO:0034198">
    <property type="term" value="P:cellular response to amino acid starvation"/>
    <property type="evidence" value="ECO:0007669"/>
    <property type="project" value="TreeGrafter"/>
</dbReference>
<evidence type="ECO:0000313" key="13">
    <source>
        <dbReference type="EMBL" id="KAK0325787.1"/>
    </source>
</evidence>
<evidence type="ECO:0000256" key="3">
    <source>
        <dbReference type="ARBA" id="ARBA00022448"/>
    </source>
</evidence>
<comment type="subcellular location">
    <subcellularLocation>
        <location evidence="1">Nucleus</location>
        <location evidence="1">Nuclear pore complex</location>
    </subcellularLocation>
</comment>
<evidence type="ECO:0000256" key="6">
    <source>
        <dbReference type="ARBA" id="ARBA00022816"/>
    </source>
</evidence>
<comment type="caution">
    <text evidence="13">The sequence shown here is derived from an EMBL/GenBank/DDBJ whole genome shotgun (WGS) entry which is preliminary data.</text>
</comment>
<dbReference type="GO" id="GO:0005198">
    <property type="term" value="F:structural molecule activity"/>
    <property type="evidence" value="ECO:0007669"/>
    <property type="project" value="InterPro"/>
</dbReference>
<accession>A0AAN6FWU6</accession>
<dbReference type="Pfam" id="PF00400">
    <property type="entry name" value="WD40"/>
    <property type="match status" value="2"/>
</dbReference>
<dbReference type="GO" id="GO:1904263">
    <property type="term" value="P:positive regulation of TORC1 signaling"/>
    <property type="evidence" value="ECO:0007669"/>
    <property type="project" value="TreeGrafter"/>
</dbReference>
<dbReference type="GO" id="GO:0015031">
    <property type="term" value="P:protein transport"/>
    <property type="evidence" value="ECO:0007669"/>
    <property type="project" value="UniProtKB-KW"/>
</dbReference>
<evidence type="ECO:0000256" key="9">
    <source>
        <dbReference type="ARBA" id="ARBA00023132"/>
    </source>
</evidence>
<dbReference type="SMART" id="SM00320">
    <property type="entry name" value="WD40"/>
    <property type="match status" value="3"/>
</dbReference>
<keyword evidence="7" id="KW-0653">Protein transport</keyword>
<dbReference type="Gene3D" id="2.130.10.10">
    <property type="entry name" value="YVTN repeat-like/Quinoprotein amine dehydrogenase"/>
    <property type="match status" value="1"/>
</dbReference>